<reference evidence="17" key="3">
    <citation type="submission" date="2025-09" db="UniProtKB">
        <authorList>
            <consortium name="Ensembl"/>
        </authorList>
    </citation>
    <scope>IDENTIFICATION</scope>
</reference>
<keyword evidence="6" id="KW-0963">Cytoplasm</keyword>
<evidence type="ECO:0000256" key="10">
    <source>
        <dbReference type="ARBA" id="ARBA00023034"/>
    </source>
</evidence>
<dbReference type="Proteomes" id="UP000694580">
    <property type="component" value="Chromosome 7"/>
</dbReference>
<name>A0AAY4BVK7_9TELE</name>
<dbReference type="GO" id="GO:0005783">
    <property type="term" value="C:endoplasmic reticulum"/>
    <property type="evidence" value="ECO:0007669"/>
    <property type="project" value="UniProtKB-SubCell"/>
</dbReference>
<comment type="subcellular location">
    <subcellularLocation>
        <location evidence="3">Cytoplasm</location>
        <location evidence="3">Cytosol</location>
    </subcellularLocation>
    <subcellularLocation>
        <location evidence="2">Endoplasmic reticulum</location>
    </subcellularLocation>
    <subcellularLocation>
        <location evidence="4">Golgi apparatus</location>
    </subcellularLocation>
    <subcellularLocation>
        <location evidence="1">Mitochondrion</location>
    </subcellularLocation>
</comment>
<evidence type="ECO:0000256" key="14">
    <source>
        <dbReference type="ARBA" id="ARBA00073539"/>
    </source>
</evidence>
<evidence type="ECO:0000256" key="1">
    <source>
        <dbReference type="ARBA" id="ARBA00004173"/>
    </source>
</evidence>
<dbReference type="SUPFAM" id="SSF52540">
    <property type="entry name" value="P-loop containing nucleoside triphosphate hydrolases"/>
    <property type="match status" value="1"/>
</dbReference>
<evidence type="ECO:0000256" key="8">
    <source>
        <dbReference type="ARBA" id="ARBA00022741"/>
    </source>
</evidence>
<dbReference type="InterPro" id="IPR027417">
    <property type="entry name" value="P-loop_NTPase"/>
</dbReference>
<proteinExistence type="inferred from homology"/>
<gene>
    <name evidence="17" type="primary">RTF2</name>
</gene>
<feature type="domain" description="AIG1-type G" evidence="16">
    <location>
        <begin position="5"/>
        <end position="198"/>
    </location>
</feature>
<evidence type="ECO:0000256" key="2">
    <source>
        <dbReference type="ARBA" id="ARBA00004240"/>
    </source>
</evidence>
<comment type="similarity">
    <text evidence="5">Belongs to the TRAFAC class TrmE-Era-EngA-EngB-Septin-like GTPase superfamily. AIG1/Toc34/Toc159-like paraseptin GTPase family. IAN subfamily.</text>
</comment>
<keyword evidence="11" id="KW-0496">Mitochondrion</keyword>
<dbReference type="Ensembl" id="ENSDCDT00010030907.1">
    <property type="protein sequence ID" value="ENSDCDP00010024903.1"/>
    <property type="gene ID" value="ENSDCDG00010015895.1"/>
</dbReference>
<accession>A0AAY4BVK7</accession>
<dbReference type="PANTHER" id="PTHR10903">
    <property type="entry name" value="GTPASE, IMAP FAMILY MEMBER-RELATED"/>
    <property type="match status" value="1"/>
</dbReference>
<evidence type="ECO:0000256" key="15">
    <source>
        <dbReference type="ARBA" id="ARBA00077278"/>
    </source>
</evidence>
<evidence type="ECO:0000256" key="5">
    <source>
        <dbReference type="ARBA" id="ARBA00008535"/>
    </source>
</evidence>
<dbReference type="InterPro" id="IPR045058">
    <property type="entry name" value="GIMA/IAN/Toc"/>
</dbReference>
<dbReference type="PROSITE" id="PS51720">
    <property type="entry name" value="G_AIG1"/>
    <property type="match status" value="1"/>
</dbReference>
<evidence type="ECO:0000259" key="16">
    <source>
        <dbReference type="PROSITE" id="PS51720"/>
    </source>
</evidence>
<reference evidence="17" key="2">
    <citation type="submission" date="2025-08" db="UniProtKB">
        <authorList>
            <consortium name="Ensembl"/>
        </authorList>
    </citation>
    <scope>IDENTIFICATION</scope>
</reference>
<keyword evidence="7" id="KW-0677">Repeat</keyword>
<keyword evidence="12" id="KW-0342">GTP-binding</keyword>
<evidence type="ECO:0000256" key="4">
    <source>
        <dbReference type="ARBA" id="ARBA00004555"/>
    </source>
</evidence>
<protein>
    <recommendedName>
        <fullName evidence="14">GTPase IMAP family member 8</fullName>
    </recommendedName>
    <alternativeName>
        <fullName evidence="15">Immune-associated nucleotide-binding protein 9</fullName>
    </alternativeName>
</protein>
<dbReference type="Gene3D" id="3.40.50.300">
    <property type="entry name" value="P-loop containing nucleotide triphosphate hydrolases"/>
    <property type="match status" value="1"/>
</dbReference>
<dbReference type="AlphaFoldDB" id="A0AAY4BVK7"/>
<evidence type="ECO:0000256" key="6">
    <source>
        <dbReference type="ARBA" id="ARBA00022490"/>
    </source>
</evidence>
<dbReference type="PANTHER" id="PTHR10903:SF190">
    <property type="entry name" value="GTPASE IMAP FAMILY MEMBER 4-LIKE"/>
    <property type="match status" value="1"/>
</dbReference>
<evidence type="ECO:0000256" key="7">
    <source>
        <dbReference type="ARBA" id="ARBA00022737"/>
    </source>
</evidence>
<dbReference type="Pfam" id="PF04548">
    <property type="entry name" value="AIG1"/>
    <property type="match status" value="1"/>
</dbReference>
<dbReference type="GO" id="GO:0005829">
    <property type="term" value="C:cytosol"/>
    <property type="evidence" value="ECO:0007669"/>
    <property type="project" value="UniProtKB-SubCell"/>
</dbReference>
<evidence type="ECO:0000313" key="17">
    <source>
        <dbReference type="Ensembl" id="ENSDCDP00010024903.1"/>
    </source>
</evidence>
<keyword evidence="9" id="KW-0256">Endoplasmic reticulum</keyword>
<sequence>MQRGFRTMRLVVCGGTGSGKSAVCNTLLGSPEFPSGTGPHPVTRSCAERTARLHDRTVTVVDTPSTEEMVREILKSVSLYRPGPHVFLMVLPVGNLTRDDIHINKLVEKMFGKKVWNYTIVLFTHGDRLEGAALNDIISSADVELREFIRKCSGGYVVFNNKDMRDRSQVTRLLAKIETLVAINGNGCYTTALYPRTERKVREKVFDFSDISYCCFINKMDLFIILPFTVTLMFLCWEG</sequence>
<comment type="function">
    <text evidence="13">Exerts an anti-apoptotic effect in the immune system and is involved in responses to infections.</text>
</comment>
<dbReference type="GO" id="GO:0005739">
    <property type="term" value="C:mitochondrion"/>
    <property type="evidence" value="ECO:0007669"/>
    <property type="project" value="UniProtKB-SubCell"/>
</dbReference>
<evidence type="ECO:0000256" key="12">
    <source>
        <dbReference type="ARBA" id="ARBA00023134"/>
    </source>
</evidence>
<evidence type="ECO:0000256" key="3">
    <source>
        <dbReference type="ARBA" id="ARBA00004514"/>
    </source>
</evidence>
<dbReference type="GeneTree" id="ENSGT01120000271858"/>
<evidence type="ECO:0000256" key="9">
    <source>
        <dbReference type="ARBA" id="ARBA00022824"/>
    </source>
</evidence>
<evidence type="ECO:0000313" key="18">
    <source>
        <dbReference type="Proteomes" id="UP000694580"/>
    </source>
</evidence>
<dbReference type="GO" id="GO:0005794">
    <property type="term" value="C:Golgi apparatus"/>
    <property type="evidence" value="ECO:0007669"/>
    <property type="project" value="UniProtKB-SubCell"/>
</dbReference>
<evidence type="ECO:0000256" key="11">
    <source>
        <dbReference type="ARBA" id="ARBA00023128"/>
    </source>
</evidence>
<dbReference type="InterPro" id="IPR006703">
    <property type="entry name" value="G_AIG1"/>
</dbReference>
<dbReference type="FunFam" id="3.40.50.300:FF:000536">
    <property type="entry name" value="GTPase IMAP family member 8"/>
    <property type="match status" value="1"/>
</dbReference>
<reference evidence="17 18" key="1">
    <citation type="submission" date="2020-06" db="EMBL/GenBank/DDBJ databases">
        <authorList>
            <consortium name="Wellcome Sanger Institute Data Sharing"/>
        </authorList>
    </citation>
    <scope>NUCLEOTIDE SEQUENCE [LARGE SCALE GENOMIC DNA]</scope>
</reference>
<keyword evidence="10" id="KW-0333">Golgi apparatus</keyword>
<keyword evidence="8" id="KW-0547">Nucleotide-binding</keyword>
<dbReference type="GO" id="GO:0005525">
    <property type="term" value="F:GTP binding"/>
    <property type="evidence" value="ECO:0007669"/>
    <property type="project" value="UniProtKB-KW"/>
</dbReference>
<organism evidence="17 18">
    <name type="scientific">Denticeps clupeoides</name>
    <name type="common">denticle herring</name>
    <dbReference type="NCBI Taxonomy" id="299321"/>
    <lineage>
        <taxon>Eukaryota</taxon>
        <taxon>Metazoa</taxon>
        <taxon>Chordata</taxon>
        <taxon>Craniata</taxon>
        <taxon>Vertebrata</taxon>
        <taxon>Euteleostomi</taxon>
        <taxon>Actinopterygii</taxon>
        <taxon>Neopterygii</taxon>
        <taxon>Teleostei</taxon>
        <taxon>Clupei</taxon>
        <taxon>Clupeiformes</taxon>
        <taxon>Denticipitoidei</taxon>
        <taxon>Denticipitidae</taxon>
        <taxon>Denticeps</taxon>
    </lineage>
</organism>
<keyword evidence="18" id="KW-1185">Reference proteome</keyword>
<evidence type="ECO:0000256" key="13">
    <source>
        <dbReference type="ARBA" id="ARBA00056809"/>
    </source>
</evidence>